<organism evidence="8 9">
    <name type="scientific">Halovenus rubra</name>
    <dbReference type="NCBI Taxonomy" id="869890"/>
    <lineage>
        <taxon>Archaea</taxon>
        <taxon>Methanobacteriati</taxon>
        <taxon>Methanobacteriota</taxon>
        <taxon>Stenosarchaea group</taxon>
        <taxon>Halobacteria</taxon>
        <taxon>Halobacteriales</taxon>
        <taxon>Haloarculaceae</taxon>
        <taxon>Halovenus</taxon>
    </lineage>
</organism>
<reference evidence="8 9" key="1">
    <citation type="journal article" date="2014" name="Int. J. Syst. Evol. Microbiol.">
        <title>Complete genome sequence of Corynebacterium casei LMG S-19264T (=DSM 44701T), isolated from a smear-ripened cheese.</title>
        <authorList>
            <consortium name="US DOE Joint Genome Institute (JGI-PGF)"/>
            <person name="Walter F."/>
            <person name="Albersmeier A."/>
            <person name="Kalinowski J."/>
            <person name="Ruckert C."/>
        </authorList>
    </citation>
    <scope>NUCLEOTIDE SEQUENCE [LARGE SCALE GENOMIC DNA]</scope>
    <source>
        <strain evidence="8 9">CGMCC 4.7215</strain>
    </source>
</reference>
<evidence type="ECO:0000256" key="3">
    <source>
        <dbReference type="ARBA" id="ARBA00022989"/>
    </source>
</evidence>
<dbReference type="EMBL" id="JBHSZQ010000008">
    <property type="protein sequence ID" value="MFC7125759.1"/>
    <property type="molecule type" value="Genomic_DNA"/>
</dbReference>
<protein>
    <submittedName>
        <fullName evidence="8">Rhomboid family intramembrane serine protease</fullName>
        <ecNumber evidence="8">3.4.21.105</ecNumber>
    </submittedName>
</protein>
<dbReference type="EC" id="3.4.21.105" evidence="8"/>
<dbReference type="InterPro" id="IPR022764">
    <property type="entry name" value="Peptidase_S54_rhomboid_dom"/>
</dbReference>
<gene>
    <name evidence="8" type="ORF">ACFQJ7_06860</name>
</gene>
<evidence type="ECO:0000256" key="2">
    <source>
        <dbReference type="ARBA" id="ARBA00022692"/>
    </source>
</evidence>
<proteinExistence type="predicted"/>
<dbReference type="Proteomes" id="UP001596414">
    <property type="component" value="Unassembled WGS sequence"/>
</dbReference>
<evidence type="ECO:0000256" key="6">
    <source>
        <dbReference type="SAM" id="Phobius"/>
    </source>
</evidence>
<evidence type="ECO:0000256" key="5">
    <source>
        <dbReference type="SAM" id="MobiDB-lite"/>
    </source>
</evidence>
<dbReference type="AlphaFoldDB" id="A0ABD5X791"/>
<evidence type="ECO:0000256" key="1">
    <source>
        <dbReference type="ARBA" id="ARBA00004141"/>
    </source>
</evidence>
<feature type="transmembrane region" description="Helical" evidence="6">
    <location>
        <begin position="344"/>
        <end position="362"/>
    </location>
</feature>
<sequence>MVVESVSRVGVVVMVLVAIGYLLSLVGHRTLWNVLTDRFAYGVPWGSLLVIGGVFAFYLFAQSGLHHWNDPVTLAFRNWAYPYAVGMLTSGFAHASPSHLLGNMLATVVLAPLAEFIWGHYPHDNRQTGMTELVQQAEITAPATPAPTEFDTGLSDSIPSDGTRSETATDTPVSDASKQEATPANQQSTRLRDHPAVRALVIFPGAIIAVSLLTSLYAFGWSLGFSGTVFAFLGFVLLRYPIATAVGMLVISLLSTLLDALFTPVLRVTAANGLSEPPAWAGVNVQAHMLGFLSGVLLALALLWARDEIPDPRRLFVATVLVTTVRGLWQLSTANDGVFVRYQGIGVIFILLLAVLISYIAVCDDTALTGYTPIVIRGIGALWVLGALGVGIGAILINGTATMTVLAVAALTALVVLPGTVLVVPDSVFNWSITPRRLLFASLLLITVVIALPSVGGNSLGMDSDAVPEGALSIDGYHVSYAENIQHGRTNSTDSGLVVSNDQRYVWSVAVDSDTLAHDKTTTVPVGGIGWRETVTAERTGWNVVGNDSVYIVDLNAGEKSIQSFTSNSSQATVKLDGSRFTVVPADNSFRLNITRGSKHVGSTLLPDTSESVTLDKFTISALEQGGTTTLFVSTDNSQVILAQKE</sequence>
<comment type="subcellular location">
    <subcellularLocation>
        <location evidence="1">Membrane</location>
        <topology evidence="1">Multi-pass membrane protein</topology>
    </subcellularLocation>
</comment>
<name>A0ABD5X791_9EURY</name>
<evidence type="ECO:0000256" key="4">
    <source>
        <dbReference type="ARBA" id="ARBA00023136"/>
    </source>
</evidence>
<keyword evidence="3 6" id="KW-1133">Transmembrane helix</keyword>
<keyword evidence="2 6" id="KW-0812">Transmembrane</keyword>
<evidence type="ECO:0000259" key="7">
    <source>
        <dbReference type="Pfam" id="PF01694"/>
    </source>
</evidence>
<feature type="region of interest" description="Disordered" evidence="5">
    <location>
        <begin position="144"/>
        <end position="190"/>
    </location>
</feature>
<feature type="transmembrane region" description="Helical" evidence="6">
    <location>
        <begin position="437"/>
        <end position="456"/>
    </location>
</feature>
<dbReference type="GO" id="GO:0016020">
    <property type="term" value="C:membrane"/>
    <property type="evidence" value="ECO:0007669"/>
    <property type="project" value="UniProtKB-SubCell"/>
</dbReference>
<feature type="transmembrane region" description="Helical" evidence="6">
    <location>
        <begin position="219"/>
        <end position="238"/>
    </location>
</feature>
<feature type="transmembrane region" description="Helical" evidence="6">
    <location>
        <begin position="403"/>
        <end position="425"/>
    </location>
</feature>
<feature type="transmembrane region" description="Helical" evidence="6">
    <location>
        <begin position="374"/>
        <end position="397"/>
    </location>
</feature>
<feature type="transmembrane region" description="Helical" evidence="6">
    <location>
        <begin position="39"/>
        <end position="61"/>
    </location>
</feature>
<comment type="caution">
    <text evidence="8">The sequence shown here is derived from an EMBL/GenBank/DDBJ whole genome shotgun (WGS) entry which is preliminary data.</text>
</comment>
<feature type="domain" description="Peptidase S54 rhomboid" evidence="7">
    <location>
        <begin position="196"/>
        <end position="303"/>
    </location>
</feature>
<dbReference type="GO" id="GO:0006508">
    <property type="term" value="P:proteolysis"/>
    <property type="evidence" value="ECO:0007669"/>
    <property type="project" value="UniProtKB-KW"/>
</dbReference>
<feature type="compositionally biased region" description="Polar residues" evidence="5">
    <location>
        <begin position="154"/>
        <end position="189"/>
    </location>
</feature>
<feature type="transmembrane region" description="Helical" evidence="6">
    <location>
        <begin position="285"/>
        <end position="303"/>
    </location>
</feature>
<evidence type="ECO:0000313" key="8">
    <source>
        <dbReference type="EMBL" id="MFC7125759.1"/>
    </source>
</evidence>
<feature type="transmembrane region" description="Helical" evidence="6">
    <location>
        <begin position="315"/>
        <end position="332"/>
    </location>
</feature>
<accession>A0ABD5X791</accession>
<dbReference type="InterPro" id="IPR035952">
    <property type="entry name" value="Rhomboid-like_sf"/>
</dbReference>
<evidence type="ECO:0000313" key="9">
    <source>
        <dbReference type="Proteomes" id="UP001596414"/>
    </source>
</evidence>
<keyword evidence="4 6" id="KW-0472">Membrane</keyword>
<dbReference type="Pfam" id="PF01694">
    <property type="entry name" value="Rhomboid"/>
    <property type="match status" value="1"/>
</dbReference>
<feature type="transmembrane region" description="Helical" evidence="6">
    <location>
        <begin position="196"/>
        <end position="213"/>
    </location>
</feature>
<feature type="transmembrane region" description="Helical" evidence="6">
    <location>
        <begin position="6"/>
        <end position="27"/>
    </location>
</feature>
<dbReference type="Gene3D" id="1.20.1540.10">
    <property type="entry name" value="Rhomboid-like"/>
    <property type="match status" value="2"/>
</dbReference>
<dbReference type="GO" id="GO:0008233">
    <property type="term" value="F:peptidase activity"/>
    <property type="evidence" value="ECO:0007669"/>
    <property type="project" value="UniProtKB-KW"/>
</dbReference>
<dbReference type="RefSeq" id="WP_267636855.1">
    <property type="nucleotide sequence ID" value="NZ_JAODIY010000008.1"/>
</dbReference>
<keyword evidence="8" id="KW-0645">Protease</keyword>
<feature type="transmembrane region" description="Helical" evidence="6">
    <location>
        <begin position="100"/>
        <end position="118"/>
    </location>
</feature>
<keyword evidence="8" id="KW-0378">Hydrolase</keyword>
<feature type="transmembrane region" description="Helical" evidence="6">
    <location>
        <begin position="245"/>
        <end position="265"/>
    </location>
</feature>
<dbReference type="SUPFAM" id="SSF144091">
    <property type="entry name" value="Rhomboid-like"/>
    <property type="match status" value="2"/>
</dbReference>